<evidence type="ECO:0000313" key="1">
    <source>
        <dbReference type="EMBL" id="MCY6957539.1"/>
    </source>
</evidence>
<protein>
    <submittedName>
        <fullName evidence="1">Germination lipoprotein GerS-related protein</fullName>
    </submittedName>
</protein>
<evidence type="ECO:0000313" key="2">
    <source>
        <dbReference type="Proteomes" id="UP001144612"/>
    </source>
</evidence>
<dbReference type="NCBIfam" id="NF041287">
    <property type="entry name" value="lipo_GerS_rel"/>
    <property type="match status" value="1"/>
</dbReference>
<sequence>MKKKLLLLFTICLFVAFCLYGCGKKEVDPNRVVKSLKNLDSYTCDVDINIKNTRQDIKFECKQCYDKRYGGRLDINSDRRFIYRKNDILVNDLKNDKEYVVDRKFDSVYKLSFIKEYINLLYTNEEIKYSTQTIEDKGYQLIHLIIPGNNRNINKAIMYVNIENNLPERTTICDVKGNEVISFVYKNFTINPKLEKEIFADKDTNE</sequence>
<accession>A0ABT4D5H5</accession>
<keyword evidence="1" id="KW-0449">Lipoprotein</keyword>
<reference evidence="1" key="1">
    <citation type="submission" date="2022-12" db="EMBL/GenBank/DDBJ databases">
        <title>Clostridium sp. nov., isolated from industrial wastewater.</title>
        <authorList>
            <person name="Jiayan W."/>
        </authorList>
    </citation>
    <scope>NUCLEOTIDE SEQUENCE</scope>
    <source>
        <strain evidence="1">ZC22-4</strain>
    </source>
</reference>
<dbReference type="InterPro" id="IPR014584">
    <property type="entry name" value="UCP033729"/>
</dbReference>
<proteinExistence type="predicted"/>
<gene>
    <name evidence="1" type="ORF">OW729_02835</name>
</gene>
<dbReference type="Gene3D" id="2.50.20.10">
    <property type="entry name" value="Lipoprotein localisation LolA/LolB/LppX"/>
    <property type="match status" value="1"/>
</dbReference>
<dbReference type="RefSeq" id="WP_268059922.1">
    <property type="nucleotide sequence ID" value="NZ_JAPQFJ010000002.1"/>
</dbReference>
<name>A0ABT4D5H5_9CLOT</name>
<comment type="caution">
    <text evidence="1">The sequence shown here is derived from an EMBL/GenBank/DDBJ whole genome shotgun (WGS) entry which is preliminary data.</text>
</comment>
<organism evidence="1 2">
    <name type="scientific">Clostridium brassicae</name>
    <dbReference type="NCBI Taxonomy" id="2999072"/>
    <lineage>
        <taxon>Bacteria</taxon>
        <taxon>Bacillati</taxon>
        <taxon>Bacillota</taxon>
        <taxon>Clostridia</taxon>
        <taxon>Eubacteriales</taxon>
        <taxon>Clostridiaceae</taxon>
        <taxon>Clostridium</taxon>
    </lineage>
</organism>
<dbReference type="EMBL" id="JAPQFJ010000002">
    <property type="protein sequence ID" value="MCY6957539.1"/>
    <property type="molecule type" value="Genomic_DNA"/>
</dbReference>
<dbReference type="PIRSF" id="PIRSF033729">
    <property type="entry name" value="UCP033729"/>
    <property type="match status" value="1"/>
</dbReference>
<keyword evidence="2" id="KW-1185">Reference proteome</keyword>
<dbReference type="Proteomes" id="UP001144612">
    <property type="component" value="Unassembled WGS sequence"/>
</dbReference>